<comment type="similarity">
    <text evidence="1 5">Belongs to the type-B carboxylesterase/lipase family.</text>
</comment>
<keyword evidence="2" id="KW-0719">Serine esterase</keyword>
<dbReference type="Gene3D" id="3.40.50.1820">
    <property type="entry name" value="alpha/beta hydrolase"/>
    <property type="match status" value="1"/>
</dbReference>
<evidence type="ECO:0000256" key="2">
    <source>
        <dbReference type="ARBA" id="ARBA00022487"/>
    </source>
</evidence>
<gene>
    <name evidence="7" type="ORF">BLA29_000936</name>
</gene>
<dbReference type="InterPro" id="IPR050654">
    <property type="entry name" value="AChE-related_enzymes"/>
</dbReference>
<evidence type="ECO:0000256" key="3">
    <source>
        <dbReference type="ARBA" id="ARBA00022801"/>
    </source>
</evidence>
<sequence length="469" mass="53617">MNRNARLKPVIVYFFGGGFHFLSINAIRTQVFDGSHLADICDCTVVTVQYRLGAFGFLFTGTERAPGNQGVHDMILSLHWIKENIERFGGDPRNVTVFGQSAGSMSISTMIISPLAKGLFHRAIMRSGSINEFIAYSPENALKKTKDFGKRMKCPIHDMDLMVDCLQNKTVEELTFKTISINIPRIFEGRKIIIMYGDKGGLLPERPSKMLEKGIYNPVDLIAGYTYGELGTITAFIIPEILNDFRKFTYDDMKRLYIKVFKAAQAPSKLTRHAFNFYTRNLPENPSNLVFRRVIVDTLSDGIMICPTYLFAQKYALTLAKNASNTNRVYSYRFDHFSPYMLLFLCFPWMGPCHATDVPIGFGLAAHPDLFSFAFKPKDKKISTQLLQTWANFAKYGRPGTYLDDLEWPEFRSADKRVGDNKTITVWKQMIINQPYRITINANLDRCKFWEPILFPYGPDLDDDENDKQ</sequence>
<dbReference type="InterPro" id="IPR029058">
    <property type="entry name" value="AB_hydrolase_fold"/>
</dbReference>
<dbReference type="PANTHER" id="PTHR43918">
    <property type="entry name" value="ACETYLCHOLINESTERASE"/>
    <property type="match status" value="1"/>
</dbReference>
<dbReference type="PROSITE" id="PS00122">
    <property type="entry name" value="CARBOXYLESTERASE_B_1"/>
    <property type="match status" value="1"/>
</dbReference>
<dbReference type="GO" id="GO:0005886">
    <property type="term" value="C:plasma membrane"/>
    <property type="evidence" value="ECO:0007669"/>
    <property type="project" value="TreeGrafter"/>
</dbReference>
<dbReference type="GO" id="GO:0005615">
    <property type="term" value="C:extracellular space"/>
    <property type="evidence" value="ECO:0007669"/>
    <property type="project" value="TreeGrafter"/>
</dbReference>
<dbReference type="GO" id="GO:0006581">
    <property type="term" value="P:acetylcholine catabolic process"/>
    <property type="evidence" value="ECO:0007669"/>
    <property type="project" value="TreeGrafter"/>
</dbReference>
<name>A0A1Y3BIY0_EURMA</name>
<keyword evidence="4" id="KW-0325">Glycoprotein</keyword>
<evidence type="ECO:0000256" key="1">
    <source>
        <dbReference type="ARBA" id="ARBA00005964"/>
    </source>
</evidence>
<dbReference type="GO" id="GO:0019695">
    <property type="term" value="P:choline metabolic process"/>
    <property type="evidence" value="ECO:0007669"/>
    <property type="project" value="TreeGrafter"/>
</dbReference>
<evidence type="ECO:0000313" key="8">
    <source>
        <dbReference type="Proteomes" id="UP000194236"/>
    </source>
</evidence>
<accession>A0A1Y3BIY0</accession>
<proteinExistence type="inferred from homology"/>
<evidence type="ECO:0000259" key="6">
    <source>
        <dbReference type="Pfam" id="PF00135"/>
    </source>
</evidence>
<dbReference type="GO" id="GO:0003990">
    <property type="term" value="F:acetylcholinesterase activity"/>
    <property type="evidence" value="ECO:0007669"/>
    <property type="project" value="TreeGrafter"/>
</dbReference>
<evidence type="ECO:0000256" key="5">
    <source>
        <dbReference type="RuleBase" id="RU361235"/>
    </source>
</evidence>
<evidence type="ECO:0000256" key="4">
    <source>
        <dbReference type="ARBA" id="ARBA00023180"/>
    </source>
</evidence>
<dbReference type="InterPro" id="IPR019826">
    <property type="entry name" value="Carboxylesterase_B_AS"/>
</dbReference>
<dbReference type="EMBL" id="MUJZ01021033">
    <property type="protein sequence ID" value="OTF79858.1"/>
    <property type="molecule type" value="Genomic_DNA"/>
</dbReference>
<organism evidence="7 8">
    <name type="scientific">Euroglyphus maynei</name>
    <name type="common">Mayne's house dust mite</name>
    <dbReference type="NCBI Taxonomy" id="6958"/>
    <lineage>
        <taxon>Eukaryota</taxon>
        <taxon>Metazoa</taxon>
        <taxon>Ecdysozoa</taxon>
        <taxon>Arthropoda</taxon>
        <taxon>Chelicerata</taxon>
        <taxon>Arachnida</taxon>
        <taxon>Acari</taxon>
        <taxon>Acariformes</taxon>
        <taxon>Sarcoptiformes</taxon>
        <taxon>Astigmata</taxon>
        <taxon>Psoroptidia</taxon>
        <taxon>Analgoidea</taxon>
        <taxon>Pyroglyphidae</taxon>
        <taxon>Pyroglyphinae</taxon>
        <taxon>Euroglyphus</taxon>
    </lineage>
</organism>
<dbReference type="SUPFAM" id="SSF53474">
    <property type="entry name" value="alpha/beta-Hydrolases"/>
    <property type="match status" value="1"/>
</dbReference>
<dbReference type="Pfam" id="PF00135">
    <property type="entry name" value="COesterase"/>
    <property type="match status" value="1"/>
</dbReference>
<dbReference type="PANTHER" id="PTHR43918:SF4">
    <property type="entry name" value="CARBOXYLIC ESTER HYDROLASE"/>
    <property type="match status" value="1"/>
</dbReference>
<protein>
    <recommendedName>
        <fullName evidence="5">Carboxylic ester hydrolase</fullName>
        <ecNumber evidence="5">3.1.1.-</ecNumber>
    </recommendedName>
</protein>
<reference evidence="7 8" key="1">
    <citation type="submission" date="2017-03" db="EMBL/GenBank/DDBJ databases">
        <title>Genome Survey of Euroglyphus maynei.</title>
        <authorList>
            <person name="Arlian L.G."/>
            <person name="Morgan M.S."/>
            <person name="Rider S.D."/>
        </authorList>
    </citation>
    <scope>NUCLEOTIDE SEQUENCE [LARGE SCALE GENOMIC DNA]</scope>
    <source>
        <strain evidence="7">Arlian Lab</strain>
        <tissue evidence="7">Whole body</tissue>
    </source>
</reference>
<dbReference type="OrthoDB" id="19653at2759"/>
<keyword evidence="3 5" id="KW-0378">Hydrolase</keyword>
<dbReference type="InterPro" id="IPR002018">
    <property type="entry name" value="CarbesteraseB"/>
</dbReference>
<dbReference type="AlphaFoldDB" id="A0A1Y3BIY0"/>
<dbReference type="EC" id="3.1.1.-" evidence="5"/>
<keyword evidence="8" id="KW-1185">Reference proteome</keyword>
<feature type="domain" description="Carboxylesterase type B" evidence="6">
    <location>
        <begin position="5"/>
        <end position="419"/>
    </location>
</feature>
<evidence type="ECO:0000313" key="7">
    <source>
        <dbReference type="EMBL" id="OTF79858.1"/>
    </source>
</evidence>
<comment type="caution">
    <text evidence="7">The sequence shown here is derived from an EMBL/GenBank/DDBJ whole genome shotgun (WGS) entry which is preliminary data.</text>
</comment>
<dbReference type="Proteomes" id="UP000194236">
    <property type="component" value="Unassembled WGS sequence"/>
</dbReference>